<dbReference type="InterPro" id="IPR029063">
    <property type="entry name" value="SAM-dependent_MTases_sf"/>
</dbReference>
<sequence length="713" mass="81671">MKNIIVYGSRFGQFYLEALKRMKGIKIVGLLAKGSDRSYECARYYNIPLYTSLDEVEERVDVACVAVKTGALGGEGANIAKQLLRKGINVLLEQPVHYKELGECYKIAQNQKVYFGVGNLYLNLPAVQNFIRNVHIVSKTEKIAYINVDLATQVSYPVISILGEVLQTLRPWENVGSICGHVPFQTETVKIGDIPISFRAHNEIEKENIDGFLHMLFRISVGFAGGQLTLFDPDGPVIWNPRIHFPDENIIPGRLEFHSPLNMDEQNSFILYSSEKKQKMIFKDEWPCAIAKDIEKTVVEPTEPTIQYIQRILNNSHAWQLLMKGLGYPEIVSGSFYSYYPSEKLLRESTSLFEKSSALLGGMAVFNNMCLKTMYYYLQQNIKEVNKGYTSDELIERIGVKADFVPIIHRWLHVLNSNSYIRNEEKEYYFEKKMHYSELEKIWVDGKNVWENANLGTISTYEYFKNNALKLNYIMKGELNPTLLLFPEGQMYVADDLYSKTPISSYYNQMISDYVKSECELREGCRLLELGGGTASTAKPIIEKIKFLSVEEYFFSDISDFFVNRAKELFSGIRFIEYLKIDINNDFVSDKIKEDSVDIVIAVGVLNNAKNIEVTLKNIKKVLKKDGKVIIVEAIGESVQMLISQAFMMQEPDDARAEKNETFLKLYQWHELFQKVGFAVEKSLPTIDSELCVYNQKVFVLSCQLEDKYSGSK</sequence>
<evidence type="ECO:0000259" key="3">
    <source>
        <dbReference type="Pfam" id="PF08242"/>
    </source>
</evidence>
<dbReference type="GO" id="GO:0000166">
    <property type="term" value="F:nucleotide binding"/>
    <property type="evidence" value="ECO:0007669"/>
    <property type="project" value="InterPro"/>
</dbReference>
<dbReference type="CDD" id="cd02440">
    <property type="entry name" value="AdoMet_MTases"/>
    <property type="match status" value="1"/>
</dbReference>
<dbReference type="NCBIfam" id="TIGR01761">
    <property type="entry name" value="thiaz-red"/>
    <property type="match status" value="1"/>
</dbReference>
<dbReference type="EMBL" id="QRZI01000016">
    <property type="protein sequence ID" value="RGV60658.1"/>
    <property type="molecule type" value="Genomic_DNA"/>
</dbReference>
<evidence type="ECO:0000313" key="5">
    <source>
        <dbReference type="Proteomes" id="UP000265828"/>
    </source>
</evidence>
<dbReference type="InterPro" id="IPR036291">
    <property type="entry name" value="NAD(P)-bd_dom_sf"/>
</dbReference>
<proteinExistence type="predicted"/>
<dbReference type="SUPFAM" id="SSF53335">
    <property type="entry name" value="S-adenosyl-L-methionine-dependent methyltransferases"/>
    <property type="match status" value="1"/>
</dbReference>
<dbReference type="Proteomes" id="UP000265828">
    <property type="component" value="Unassembled WGS sequence"/>
</dbReference>
<evidence type="ECO:0000256" key="1">
    <source>
        <dbReference type="ARBA" id="ARBA00022679"/>
    </source>
</evidence>
<dbReference type="InterPro" id="IPR050444">
    <property type="entry name" value="Polyketide_Synthase"/>
</dbReference>
<dbReference type="SUPFAM" id="SSF51735">
    <property type="entry name" value="NAD(P)-binding Rossmann-fold domains"/>
    <property type="match status" value="1"/>
</dbReference>
<dbReference type="Pfam" id="PF08242">
    <property type="entry name" value="Methyltransf_12"/>
    <property type="match status" value="1"/>
</dbReference>
<dbReference type="InterPro" id="IPR013217">
    <property type="entry name" value="Methyltransf_12"/>
</dbReference>
<dbReference type="GO" id="GO:0032259">
    <property type="term" value="P:methylation"/>
    <property type="evidence" value="ECO:0007669"/>
    <property type="project" value="UniProtKB-KW"/>
</dbReference>
<dbReference type="InterPro" id="IPR010091">
    <property type="entry name" value="Thiazolinyl_imide_reductase"/>
</dbReference>
<dbReference type="PANTHER" id="PTHR45681:SF6">
    <property type="entry name" value="POLYKETIDE SYNTHASE 37"/>
    <property type="match status" value="1"/>
</dbReference>
<keyword evidence="4" id="KW-0489">Methyltransferase</keyword>
<dbReference type="Pfam" id="PF01408">
    <property type="entry name" value="GFO_IDH_MocA"/>
    <property type="match status" value="1"/>
</dbReference>
<reference evidence="4 5" key="1">
    <citation type="submission" date="2018-08" db="EMBL/GenBank/DDBJ databases">
        <title>A genome reference for cultivated species of the human gut microbiota.</title>
        <authorList>
            <person name="Zou Y."/>
            <person name="Xue W."/>
            <person name="Luo G."/>
        </authorList>
    </citation>
    <scope>NUCLEOTIDE SEQUENCE [LARGE SCALE GENOMIC DNA]</scope>
    <source>
        <strain evidence="4 5">AF14-23</strain>
    </source>
</reference>
<name>A0A395X4U5_9FIRM</name>
<evidence type="ECO:0000259" key="2">
    <source>
        <dbReference type="Pfam" id="PF01408"/>
    </source>
</evidence>
<organism evidence="4 5">
    <name type="scientific">Blautia obeum</name>
    <dbReference type="NCBI Taxonomy" id="40520"/>
    <lineage>
        <taxon>Bacteria</taxon>
        <taxon>Bacillati</taxon>
        <taxon>Bacillota</taxon>
        <taxon>Clostridia</taxon>
        <taxon>Lachnospirales</taxon>
        <taxon>Lachnospiraceae</taxon>
        <taxon>Blautia</taxon>
    </lineage>
</organism>
<feature type="domain" description="Methyltransferase type 12" evidence="3">
    <location>
        <begin position="528"/>
        <end position="628"/>
    </location>
</feature>
<dbReference type="Gene3D" id="3.30.360.10">
    <property type="entry name" value="Dihydrodipicolinate Reductase, domain 2"/>
    <property type="match status" value="1"/>
</dbReference>
<feature type="domain" description="Gfo/Idh/MocA-like oxidoreductase N-terminal" evidence="2">
    <location>
        <begin position="3"/>
        <end position="118"/>
    </location>
</feature>
<dbReference type="Gene3D" id="3.40.50.150">
    <property type="entry name" value="Vaccinia Virus protein VP39"/>
    <property type="match status" value="1"/>
</dbReference>
<gene>
    <name evidence="4" type="ORF">DWW07_16460</name>
</gene>
<dbReference type="AlphaFoldDB" id="A0A395X4U5"/>
<keyword evidence="1 4" id="KW-0808">Transferase</keyword>
<accession>A0A395X4U5</accession>
<dbReference type="GO" id="GO:0008168">
    <property type="term" value="F:methyltransferase activity"/>
    <property type="evidence" value="ECO:0007669"/>
    <property type="project" value="UniProtKB-KW"/>
</dbReference>
<dbReference type="InterPro" id="IPR000683">
    <property type="entry name" value="Gfo/Idh/MocA-like_OxRdtase_N"/>
</dbReference>
<evidence type="ECO:0000313" key="4">
    <source>
        <dbReference type="EMBL" id="RGV60658.1"/>
    </source>
</evidence>
<dbReference type="RefSeq" id="WP_118037246.1">
    <property type="nucleotide sequence ID" value="NZ_QRYY01000014.1"/>
</dbReference>
<dbReference type="PANTHER" id="PTHR45681">
    <property type="entry name" value="POLYKETIDE SYNTHASE 44-RELATED"/>
    <property type="match status" value="1"/>
</dbReference>
<protein>
    <submittedName>
        <fullName evidence="4">Methyltransferase</fullName>
    </submittedName>
</protein>
<comment type="caution">
    <text evidence="4">The sequence shown here is derived from an EMBL/GenBank/DDBJ whole genome shotgun (WGS) entry which is preliminary data.</text>
</comment>
<dbReference type="Gene3D" id="3.40.50.720">
    <property type="entry name" value="NAD(P)-binding Rossmann-like Domain"/>
    <property type="match status" value="1"/>
</dbReference>